<dbReference type="SUPFAM" id="SSF51735">
    <property type="entry name" value="NAD(P)-binding Rossmann-fold domains"/>
    <property type="match status" value="1"/>
</dbReference>
<evidence type="ECO:0000256" key="2">
    <source>
        <dbReference type="ARBA" id="ARBA00023002"/>
    </source>
</evidence>
<dbReference type="InterPro" id="IPR002347">
    <property type="entry name" value="SDR_fam"/>
</dbReference>
<evidence type="ECO:0000256" key="1">
    <source>
        <dbReference type="ARBA" id="ARBA00006484"/>
    </source>
</evidence>
<dbReference type="GO" id="GO:0016616">
    <property type="term" value="F:oxidoreductase activity, acting on the CH-OH group of donors, NAD or NADP as acceptor"/>
    <property type="evidence" value="ECO:0007669"/>
    <property type="project" value="TreeGrafter"/>
</dbReference>
<dbReference type="AlphaFoldDB" id="A0A929L0T2"/>
<dbReference type="Pfam" id="PF13561">
    <property type="entry name" value="adh_short_C2"/>
    <property type="match status" value="1"/>
</dbReference>
<protein>
    <submittedName>
        <fullName evidence="4">SDR family oxidoreductase</fullName>
    </submittedName>
</protein>
<evidence type="ECO:0000313" key="4">
    <source>
        <dbReference type="EMBL" id="MBE9664033.1"/>
    </source>
</evidence>
<dbReference type="InterPro" id="IPR020904">
    <property type="entry name" value="Sc_DH/Rdtase_CS"/>
</dbReference>
<reference evidence="4" key="1">
    <citation type="submission" date="2020-10" db="EMBL/GenBank/DDBJ databases">
        <title>Mucilaginibacter mali sp. nov., isolated from rhizosphere soil of apple orchard.</title>
        <authorList>
            <person name="Lee J.-S."/>
            <person name="Kim H.S."/>
            <person name="Kim J.-S."/>
        </authorList>
    </citation>
    <scope>NUCLEOTIDE SEQUENCE</scope>
    <source>
        <strain evidence="4">KCTC 22746</strain>
    </source>
</reference>
<evidence type="ECO:0000259" key="3">
    <source>
        <dbReference type="SMART" id="SM00822"/>
    </source>
</evidence>
<dbReference type="FunFam" id="3.40.50.720:FF:000084">
    <property type="entry name" value="Short-chain dehydrogenase reductase"/>
    <property type="match status" value="1"/>
</dbReference>
<dbReference type="EMBL" id="JADFFL010000009">
    <property type="protein sequence ID" value="MBE9664033.1"/>
    <property type="molecule type" value="Genomic_DNA"/>
</dbReference>
<name>A0A929L0T2_9SPHI</name>
<keyword evidence="5" id="KW-1185">Reference proteome</keyword>
<dbReference type="CDD" id="cd05233">
    <property type="entry name" value="SDR_c"/>
    <property type="match status" value="1"/>
</dbReference>
<dbReference type="PANTHER" id="PTHR42760:SF133">
    <property type="entry name" value="3-OXOACYL-[ACYL-CARRIER-PROTEIN] REDUCTASE"/>
    <property type="match status" value="1"/>
</dbReference>
<evidence type="ECO:0000313" key="5">
    <source>
        <dbReference type="Proteomes" id="UP000622475"/>
    </source>
</evidence>
<dbReference type="PRINTS" id="PR00081">
    <property type="entry name" value="GDHRDH"/>
</dbReference>
<keyword evidence="2" id="KW-0560">Oxidoreductase</keyword>
<dbReference type="Gene3D" id="3.40.50.720">
    <property type="entry name" value="NAD(P)-binding Rossmann-like Domain"/>
    <property type="match status" value="1"/>
</dbReference>
<dbReference type="Proteomes" id="UP000622475">
    <property type="component" value="Unassembled WGS sequence"/>
</dbReference>
<comment type="caution">
    <text evidence="4">The sequence shown here is derived from an EMBL/GenBank/DDBJ whole genome shotgun (WGS) entry which is preliminary data.</text>
</comment>
<dbReference type="PANTHER" id="PTHR42760">
    <property type="entry name" value="SHORT-CHAIN DEHYDROGENASES/REDUCTASES FAMILY MEMBER"/>
    <property type="match status" value="1"/>
</dbReference>
<organism evidence="4 5">
    <name type="scientific">Mucilaginibacter myungsuensis</name>
    <dbReference type="NCBI Taxonomy" id="649104"/>
    <lineage>
        <taxon>Bacteria</taxon>
        <taxon>Pseudomonadati</taxon>
        <taxon>Bacteroidota</taxon>
        <taxon>Sphingobacteriia</taxon>
        <taxon>Sphingobacteriales</taxon>
        <taxon>Sphingobacteriaceae</taxon>
        <taxon>Mucilaginibacter</taxon>
    </lineage>
</organism>
<gene>
    <name evidence="4" type="ORF">IRJ16_19270</name>
</gene>
<proteinExistence type="inferred from homology"/>
<comment type="similarity">
    <text evidence="1">Belongs to the short-chain dehydrogenases/reductases (SDR) family.</text>
</comment>
<feature type="domain" description="Ketoreductase" evidence="3">
    <location>
        <begin position="3"/>
        <end position="181"/>
    </location>
</feature>
<sequence>MGKTYLISGAGSGIGQAIAVKLIDNGHNCILLGRDEARLNQTFKLLPKGRCLVVGADIRDKESLEDTASQLEDMAIHGLIANAGIGGENQWGDADRWDDIISTNLTGTYNFVNTFLPNLRLAGTDSHILITSSVLARLGVANYSAYCASKAGLLGLMRSWAVQYAPEKILVNAICPGWVDTEMSQTGMQGIADGIGITKDEFYDIAMQSVPLRRMSQPEEIAGLVAYLLSQSAMTGQVVDMNGGAVMNS</sequence>
<dbReference type="SMART" id="SM00822">
    <property type="entry name" value="PKS_KR"/>
    <property type="match status" value="1"/>
</dbReference>
<dbReference type="InterPro" id="IPR036291">
    <property type="entry name" value="NAD(P)-bd_dom_sf"/>
</dbReference>
<dbReference type="InterPro" id="IPR057326">
    <property type="entry name" value="KR_dom"/>
</dbReference>
<accession>A0A929L0T2</accession>
<dbReference type="PROSITE" id="PS00061">
    <property type="entry name" value="ADH_SHORT"/>
    <property type="match status" value="1"/>
</dbReference>